<evidence type="ECO:0000256" key="2">
    <source>
        <dbReference type="SAM" id="Coils"/>
    </source>
</evidence>
<dbReference type="RefSeq" id="WP_224140015.1">
    <property type="nucleotide sequence ID" value="NZ_JAIQUM010000037.1"/>
</dbReference>
<feature type="coiled-coil region" evidence="2">
    <location>
        <begin position="89"/>
        <end position="116"/>
    </location>
</feature>
<dbReference type="EMBL" id="JAIQUM010000037">
    <property type="protein sequence ID" value="MBZ5751690.1"/>
    <property type="molecule type" value="Genomic_DNA"/>
</dbReference>
<proteinExistence type="predicted"/>
<evidence type="ECO:0000313" key="3">
    <source>
        <dbReference type="EMBL" id="MBZ5751690.1"/>
    </source>
</evidence>
<keyword evidence="4" id="KW-1185">Reference proteome</keyword>
<evidence type="ECO:0000256" key="1">
    <source>
        <dbReference type="ARBA" id="ARBA00023125"/>
    </source>
</evidence>
<reference evidence="3" key="1">
    <citation type="submission" date="2024-05" db="EMBL/GenBank/DDBJ databases">
        <title>Metabacillus sp. nov., isolated from the rhizosphere soil of tomato plants.</title>
        <authorList>
            <person name="Ma R."/>
        </authorList>
    </citation>
    <scope>NUCLEOTIDE SEQUENCE</scope>
    <source>
        <strain evidence="3">DBTR6</strain>
    </source>
</reference>
<dbReference type="NCBIfam" id="TIGR01766">
    <property type="entry name" value="IS200/IS605 family accessory protein TnpB-like domain"/>
    <property type="match status" value="1"/>
</dbReference>
<keyword evidence="2" id="KW-0175">Coiled coil</keyword>
<accession>A0ABS7UUR6</accession>
<dbReference type="Proteomes" id="UP001165287">
    <property type="component" value="Unassembled WGS sequence"/>
</dbReference>
<name>A0ABS7UUR6_9BACI</name>
<gene>
    <name evidence="3" type="ORF">K9V48_15910</name>
</gene>
<keyword evidence="1" id="KW-0238">DNA-binding</keyword>
<organism evidence="3 4">
    <name type="scientific">Metabacillus rhizolycopersici</name>
    <dbReference type="NCBI Taxonomy" id="2875709"/>
    <lineage>
        <taxon>Bacteria</taxon>
        <taxon>Bacillati</taxon>
        <taxon>Bacillota</taxon>
        <taxon>Bacilli</taxon>
        <taxon>Bacillales</taxon>
        <taxon>Bacillaceae</taxon>
        <taxon>Metabacillus</taxon>
    </lineage>
</organism>
<evidence type="ECO:0000313" key="4">
    <source>
        <dbReference type="Proteomes" id="UP001165287"/>
    </source>
</evidence>
<dbReference type="InterPro" id="IPR010095">
    <property type="entry name" value="Cas12f1-like_TNB"/>
</dbReference>
<sequence>MTSQSELKKMYISTKEEQIKSVKKKIKTTKGRVTTLTKIKRSFIKGKPSFNKTSREQQKGSFFVVQFKKKTDIYYHSYQFEHHYLDIQLKALKNRLGRLEFRLDRLQKQLKTLRNQTKSVVFGGEKLFKGQHTLYHYRNNHRLWKEDWKHSRYNKMTISGRKDAKYGNFVFSYVSETKNLHFTTLNGVTVDIPNLAFPYGQENVEKAIQTQVDMPAYLKKKHGNAAAWSVEDHGDYYIFKSIIDLPEEESVNDSKSDGVVGVDLNVDHIAWSNINVKGQLIKSGVFEFDLEGKSSGQATKIIEAEAIRLVDLASKLTKPLVIEKLNTTKSKSSNPYGNKRANKKMSMFAYRKLISAIKNRAHKMSVTVFEVNPAYTSQIGKIKYMKRLGISIHQAASYVIARRAMGFQEKLPPVLHSLLPEKIVGLHHWTQWKWISSCLSDVHTHYLYQIELSIPSKHYLMSNLFPPGALPNLVAKGLSKKESRKPIA</sequence>
<comment type="caution">
    <text evidence="3">The sequence shown here is derived from an EMBL/GenBank/DDBJ whole genome shotgun (WGS) entry which is preliminary data.</text>
</comment>
<protein>
    <submittedName>
        <fullName evidence="3">IS200/IS605 family accessory protein TnpB-related protein</fullName>
    </submittedName>
</protein>